<keyword evidence="2" id="KW-0479">Metal-binding</keyword>
<evidence type="ECO:0000256" key="2">
    <source>
        <dbReference type="ARBA" id="ARBA00022723"/>
    </source>
</evidence>
<keyword evidence="5" id="KW-0378">Hydrolase</keyword>
<dbReference type="PANTHER" id="PTHR42796:SF4">
    <property type="entry name" value="FUMARYLACETOACETATE HYDROLASE DOMAIN-CONTAINING PROTEIN 2A"/>
    <property type="match status" value="1"/>
</dbReference>
<dbReference type="GO" id="GO:0044281">
    <property type="term" value="P:small molecule metabolic process"/>
    <property type="evidence" value="ECO:0007669"/>
    <property type="project" value="UniProtKB-ARBA"/>
</dbReference>
<dbReference type="InterPro" id="IPR051121">
    <property type="entry name" value="FAH"/>
</dbReference>
<dbReference type="Pfam" id="PF01557">
    <property type="entry name" value="FAA_hydrolase"/>
    <property type="match status" value="1"/>
</dbReference>
<evidence type="ECO:0000259" key="4">
    <source>
        <dbReference type="Pfam" id="PF10370"/>
    </source>
</evidence>
<reference evidence="5 6" key="1">
    <citation type="submission" date="2017-07" db="EMBL/GenBank/DDBJ databases">
        <title>Leptospira spp. isolated from tropical soils.</title>
        <authorList>
            <person name="Thibeaux R."/>
            <person name="Iraola G."/>
            <person name="Ferres I."/>
            <person name="Bierque E."/>
            <person name="Girault D."/>
            <person name="Soupe-Gilbert M.-E."/>
            <person name="Picardeau M."/>
            <person name="Goarant C."/>
        </authorList>
    </citation>
    <scope>NUCLEOTIDE SEQUENCE [LARGE SCALE GENOMIC DNA]</scope>
    <source>
        <strain evidence="5 6">FH2-C-A2</strain>
    </source>
</reference>
<proteinExistence type="inferred from homology"/>
<dbReference type="RefSeq" id="WP_100757317.1">
    <property type="nucleotide sequence ID" value="NZ_NPDT01000001.1"/>
</dbReference>
<dbReference type="GO" id="GO:0046872">
    <property type="term" value="F:metal ion binding"/>
    <property type="evidence" value="ECO:0007669"/>
    <property type="project" value="UniProtKB-KW"/>
</dbReference>
<dbReference type="EMBL" id="NPDT01000001">
    <property type="protein sequence ID" value="PJZ66716.1"/>
    <property type="molecule type" value="Genomic_DNA"/>
</dbReference>
<dbReference type="Pfam" id="PF10370">
    <property type="entry name" value="Rv2993c-like_N"/>
    <property type="match status" value="1"/>
</dbReference>
<feature type="domain" description="Rv2993c-like N-terminal" evidence="4">
    <location>
        <begin position="8"/>
        <end position="64"/>
    </location>
</feature>
<evidence type="ECO:0000313" key="5">
    <source>
        <dbReference type="EMBL" id="PJZ66716.1"/>
    </source>
</evidence>
<protein>
    <submittedName>
        <fullName evidence="5">Fumarylacetoacetate hydrolase</fullName>
    </submittedName>
</protein>
<dbReference type="Proteomes" id="UP000231912">
    <property type="component" value="Unassembled WGS sequence"/>
</dbReference>
<dbReference type="GO" id="GO:0016787">
    <property type="term" value="F:hydrolase activity"/>
    <property type="evidence" value="ECO:0007669"/>
    <property type="project" value="UniProtKB-KW"/>
</dbReference>
<comment type="similarity">
    <text evidence="1">Belongs to the FAH family.</text>
</comment>
<dbReference type="InterPro" id="IPR011234">
    <property type="entry name" value="Fumarylacetoacetase-like_C"/>
</dbReference>
<organism evidence="5 6">
    <name type="scientific">Leptospira wolffii</name>
    <dbReference type="NCBI Taxonomy" id="409998"/>
    <lineage>
        <taxon>Bacteria</taxon>
        <taxon>Pseudomonadati</taxon>
        <taxon>Spirochaetota</taxon>
        <taxon>Spirochaetia</taxon>
        <taxon>Leptospirales</taxon>
        <taxon>Leptospiraceae</taxon>
        <taxon>Leptospira</taxon>
    </lineage>
</organism>
<name>A0A2M9ZE70_9LEPT</name>
<dbReference type="SUPFAM" id="SSF56529">
    <property type="entry name" value="FAH"/>
    <property type="match status" value="1"/>
</dbReference>
<feature type="domain" description="Fumarylacetoacetase-like C-terminal" evidence="3">
    <location>
        <begin position="71"/>
        <end position="314"/>
    </location>
</feature>
<dbReference type="AlphaFoldDB" id="A0A2M9ZE70"/>
<evidence type="ECO:0000259" key="3">
    <source>
        <dbReference type="Pfam" id="PF01557"/>
    </source>
</evidence>
<evidence type="ECO:0000256" key="1">
    <source>
        <dbReference type="ARBA" id="ARBA00010211"/>
    </source>
</evidence>
<evidence type="ECO:0000313" key="6">
    <source>
        <dbReference type="Proteomes" id="UP000231912"/>
    </source>
</evidence>
<dbReference type="InterPro" id="IPR018833">
    <property type="entry name" value="Rv2993c-like_N"/>
</dbReference>
<comment type="caution">
    <text evidence="5">The sequence shown here is derived from an EMBL/GenBank/DDBJ whole genome shotgun (WGS) entry which is preliminary data.</text>
</comment>
<dbReference type="InterPro" id="IPR036663">
    <property type="entry name" value="Fumarylacetoacetase_C_sf"/>
</dbReference>
<accession>A0A2M9ZE70</accession>
<gene>
    <name evidence="5" type="ORF">CH371_00995</name>
</gene>
<dbReference type="PANTHER" id="PTHR42796">
    <property type="entry name" value="FUMARYLACETOACETATE HYDROLASE DOMAIN-CONTAINING PROTEIN 2A-RELATED"/>
    <property type="match status" value="1"/>
</dbReference>
<sequence length="318" mass="35174">MSSRRMTRICRFNFQGKTQWGTVSGDSIIPIAGNHITDFLSLNGKPPEPVGNPVALDRIEILSPIEGPRNIVCQGKNYAEHILETGMNPKDKDYNLFFTKAPSSLTSAVGEIVRPPFVRLLDYEAEMVLILKKEIVGRVQITKENLHEYVGAISLANDVSARDIQIPQGQWFKGKSYRTFCPVGPYVLLTGKEELVRISDLEISLTVNGELRQKSGLNKMIFPAEETLTELSGLMNLSPGDIILTGTPSGVALKAPGGFVKRIVSFLFSEKKIMEIFVKKQLASPKYLKDGDLIEAELKTPDGLLDLGKMRLRVKAGE</sequence>
<dbReference type="Gene3D" id="3.90.850.10">
    <property type="entry name" value="Fumarylacetoacetase-like, C-terminal domain"/>
    <property type="match status" value="1"/>
</dbReference>